<dbReference type="OrthoDB" id="9763050at2"/>
<dbReference type="PANTHER" id="PTHR10587:SF133">
    <property type="entry name" value="CHITIN DEACETYLASE 1-RELATED"/>
    <property type="match status" value="1"/>
</dbReference>
<dbReference type="InterPro" id="IPR050248">
    <property type="entry name" value="Polysacc_deacetylase_ArnD"/>
</dbReference>
<dbReference type="AlphaFoldDB" id="M3T958"/>
<dbReference type="GO" id="GO:0046872">
    <property type="term" value="F:metal ion binding"/>
    <property type="evidence" value="ECO:0007669"/>
    <property type="project" value="UniProtKB-KW"/>
</dbReference>
<dbReference type="GO" id="GO:0016020">
    <property type="term" value="C:membrane"/>
    <property type="evidence" value="ECO:0007669"/>
    <property type="project" value="TreeGrafter"/>
</dbReference>
<evidence type="ECO:0000256" key="2">
    <source>
        <dbReference type="ARBA" id="ARBA00022801"/>
    </source>
</evidence>
<evidence type="ECO:0000313" key="4">
    <source>
        <dbReference type="EMBL" id="GAC77971.1"/>
    </source>
</evidence>
<comment type="caution">
    <text evidence="4">The sequence shown here is derived from an EMBL/GenBank/DDBJ whole genome shotgun (WGS) entry which is preliminary data.</text>
</comment>
<evidence type="ECO:0000313" key="5">
    <source>
        <dbReference type="Proteomes" id="UP000035009"/>
    </source>
</evidence>
<dbReference type="Proteomes" id="UP000035009">
    <property type="component" value="Unassembled WGS sequence"/>
</dbReference>
<organism evidence="4 5">
    <name type="scientific">Gordonia malaquae NBRC 108250</name>
    <dbReference type="NCBI Taxonomy" id="1223542"/>
    <lineage>
        <taxon>Bacteria</taxon>
        <taxon>Bacillati</taxon>
        <taxon>Actinomycetota</taxon>
        <taxon>Actinomycetes</taxon>
        <taxon>Mycobacteriales</taxon>
        <taxon>Gordoniaceae</taxon>
        <taxon>Gordonia</taxon>
    </lineage>
</organism>
<dbReference type="GO" id="GO:0005975">
    <property type="term" value="P:carbohydrate metabolic process"/>
    <property type="evidence" value="ECO:0007669"/>
    <property type="project" value="InterPro"/>
</dbReference>
<dbReference type="PANTHER" id="PTHR10587">
    <property type="entry name" value="GLYCOSYL TRANSFERASE-RELATED"/>
    <property type="match status" value="1"/>
</dbReference>
<dbReference type="Gene3D" id="3.20.20.370">
    <property type="entry name" value="Glycoside hydrolase/deacetylase"/>
    <property type="match status" value="1"/>
</dbReference>
<feature type="domain" description="NodB homology" evidence="3">
    <location>
        <begin position="17"/>
        <end position="116"/>
    </location>
</feature>
<dbReference type="InterPro" id="IPR002509">
    <property type="entry name" value="NODB_dom"/>
</dbReference>
<protein>
    <submittedName>
        <fullName evidence="4">Putative polysaccharide deacetylase</fullName>
    </submittedName>
</protein>
<evidence type="ECO:0000256" key="1">
    <source>
        <dbReference type="ARBA" id="ARBA00022723"/>
    </source>
</evidence>
<reference evidence="4 5" key="1">
    <citation type="submission" date="2013-02" db="EMBL/GenBank/DDBJ databases">
        <title>Whole genome shotgun sequence of Gordonia malaquae NBRC 108250.</title>
        <authorList>
            <person name="Yoshida I."/>
            <person name="Hosoyama A."/>
            <person name="Tsuchikane K."/>
            <person name="Ando Y."/>
            <person name="Baba S."/>
            <person name="Ohji S."/>
            <person name="Hamada M."/>
            <person name="Tamura T."/>
            <person name="Yamazoe A."/>
            <person name="Yamazaki S."/>
            <person name="Fujita N."/>
        </authorList>
    </citation>
    <scope>NUCLEOTIDE SEQUENCE [LARGE SCALE GENOMIC DNA]</scope>
    <source>
        <strain evidence="4 5">NBRC 108250</strain>
    </source>
</reference>
<dbReference type="Pfam" id="PF01522">
    <property type="entry name" value="Polysacc_deac_1"/>
    <property type="match status" value="1"/>
</dbReference>
<accession>M3T958</accession>
<dbReference type="GO" id="GO:0016810">
    <property type="term" value="F:hydrolase activity, acting on carbon-nitrogen (but not peptide) bonds"/>
    <property type="evidence" value="ECO:0007669"/>
    <property type="project" value="InterPro"/>
</dbReference>
<dbReference type="RefSeq" id="WP_008375765.1">
    <property type="nucleotide sequence ID" value="NZ_BAOP01000001.1"/>
</dbReference>
<keyword evidence="1" id="KW-0479">Metal-binding</keyword>
<dbReference type="eggNOG" id="COG0726">
    <property type="taxonomic scope" value="Bacteria"/>
</dbReference>
<keyword evidence="5" id="KW-1185">Reference proteome</keyword>
<name>M3T958_GORML</name>
<dbReference type="InterPro" id="IPR011330">
    <property type="entry name" value="Glyco_hydro/deAcase_b/a-brl"/>
</dbReference>
<gene>
    <name evidence="4" type="ORF">GM1_001_00960</name>
</gene>
<dbReference type="STRING" id="410332.SAMN04488550_3359"/>
<evidence type="ECO:0000259" key="3">
    <source>
        <dbReference type="Pfam" id="PF01522"/>
    </source>
</evidence>
<sequence>MKIAITVDELLLWDGTPMPGGYSASSVTDALLGAFADNGVNGVYGFAHTAPLEDDPSNREVLDRWVDSGHHLGNHTHCHACLNWVTGEQYVDDIKRSEDFVGDLIEKAPRKYFRYAMDMTGDSEEKRGRVEDHLSSAGYANAPITAWFGDFAWIAPYWRAVEGGDHDAARMLRASYIEAAVSRLKGTSEAQYRILGTEAPLIWLIHGTSIAQDCIAEILARFREAGAEFVGLDDAMSHPVNRVMTPVTPAFRNHLQRLAATVGIDVPTTISDERMASVLTTGLADGESPFAVYDDLISRMSTRAGGTIADWSWT</sequence>
<dbReference type="EMBL" id="BAOP01000001">
    <property type="protein sequence ID" value="GAC77971.1"/>
    <property type="molecule type" value="Genomic_DNA"/>
</dbReference>
<keyword evidence="2" id="KW-0378">Hydrolase</keyword>
<proteinExistence type="predicted"/>
<dbReference type="SUPFAM" id="SSF88713">
    <property type="entry name" value="Glycoside hydrolase/deacetylase"/>
    <property type="match status" value="1"/>
</dbReference>